<dbReference type="RefSeq" id="WP_025653789.1">
    <property type="nucleotide sequence ID" value="NZ_QVIA01000001.1"/>
</dbReference>
<reference evidence="2 3" key="1">
    <citation type="submission" date="2018-08" db="EMBL/GenBank/DDBJ databases">
        <title>A genome reference for cultivated species of the human gut microbiota.</title>
        <authorList>
            <person name="Zou Y."/>
            <person name="Xue W."/>
            <person name="Luo G."/>
        </authorList>
    </citation>
    <scope>NUCLEOTIDE SEQUENCE [LARGE SCALE GENOMIC DNA]</scope>
    <source>
        <strain evidence="2 3">AF19-21</strain>
    </source>
</reference>
<comment type="caution">
    <text evidence="2">The sequence shown here is derived from an EMBL/GenBank/DDBJ whole genome shotgun (WGS) entry which is preliminary data.</text>
</comment>
<accession>A0A3E2X1X2</accession>
<sequence>MEIAIIFLGLILLIFLVFKGVSIYIATPICAILVAILSGVDFFQAYMTTYMEGMVGFAKTYLPMFMLGAIFGKVMEDSGASKSIALFIVGKLGKGKALLSIVLAGAVLTYGGVSMFVASFALYPLALAIFREANISRRLIPATIQAGTFTFTMVALPGSPAIQNIIPTNYFGTTAMAAPVLGIIAAVMMFGLSMLWLGHAKKRYEKKGLFFDEQPGKELPSENAEDLPHPLISLIPLVTVLVSYNVLPAIIPVGDFVKANMIIPALLLGNIVGILLNLKYLHPLKTLNDGATNSIIPTLNTSAIVGFGAVIKAVPAFAALTDAIFSVNISNPLIAEAIAIYVITAATGSSSGGLTIAMDAMSSKFIDLSQSTGISLQTFHRVAAVSSAAFDSLPHNGGVLVLLDLSGYGYKQIYFDMFMVTVIIPLLTSFVMVFLGGLGVV</sequence>
<dbReference type="PANTHER" id="PTHR30354">
    <property type="entry name" value="GNT FAMILY GLUCONATE TRANSPORTER"/>
    <property type="match status" value="1"/>
</dbReference>
<dbReference type="GO" id="GO:0005886">
    <property type="term" value="C:plasma membrane"/>
    <property type="evidence" value="ECO:0007669"/>
    <property type="project" value="TreeGrafter"/>
</dbReference>
<feature type="transmembrane region" description="Helical" evidence="1">
    <location>
        <begin position="139"/>
        <end position="156"/>
    </location>
</feature>
<feature type="transmembrane region" description="Helical" evidence="1">
    <location>
        <begin position="231"/>
        <end position="251"/>
    </location>
</feature>
<feature type="transmembrane region" description="Helical" evidence="1">
    <location>
        <begin position="338"/>
        <end position="358"/>
    </location>
</feature>
<feature type="transmembrane region" description="Helical" evidence="1">
    <location>
        <begin position="6"/>
        <end position="37"/>
    </location>
</feature>
<organism evidence="2 3">
    <name type="scientific">Hungatella hathewayi</name>
    <dbReference type="NCBI Taxonomy" id="154046"/>
    <lineage>
        <taxon>Bacteria</taxon>
        <taxon>Bacillati</taxon>
        <taxon>Bacillota</taxon>
        <taxon>Clostridia</taxon>
        <taxon>Lachnospirales</taxon>
        <taxon>Lachnospiraceae</taxon>
        <taxon>Hungatella</taxon>
    </lineage>
</organism>
<feature type="transmembrane region" description="Helical" evidence="1">
    <location>
        <begin position="257"/>
        <end position="278"/>
    </location>
</feature>
<gene>
    <name evidence="2" type="ORF">DWX41_00430</name>
</gene>
<dbReference type="InterPro" id="IPR003474">
    <property type="entry name" value="Glcn_transporter"/>
</dbReference>
<dbReference type="GeneID" id="93336303"/>
<evidence type="ECO:0000313" key="3">
    <source>
        <dbReference type="Proteomes" id="UP000261111"/>
    </source>
</evidence>
<proteinExistence type="predicted"/>
<dbReference type="PANTHER" id="PTHR30354:SF7">
    <property type="entry name" value="BLL7963 PROTEIN"/>
    <property type="match status" value="1"/>
</dbReference>
<evidence type="ECO:0000313" key="2">
    <source>
        <dbReference type="EMBL" id="RGC35495.1"/>
    </source>
</evidence>
<dbReference type="GO" id="GO:0015128">
    <property type="term" value="F:gluconate transmembrane transporter activity"/>
    <property type="evidence" value="ECO:0007669"/>
    <property type="project" value="InterPro"/>
</dbReference>
<keyword evidence="1" id="KW-1133">Transmembrane helix</keyword>
<dbReference type="Proteomes" id="UP000261111">
    <property type="component" value="Unassembled WGS sequence"/>
</dbReference>
<dbReference type="Pfam" id="PF02447">
    <property type="entry name" value="GntP_permease"/>
    <property type="match status" value="1"/>
</dbReference>
<protein>
    <submittedName>
        <fullName evidence="2">GntP family permease</fullName>
    </submittedName>
</protein>
<dbReference type="AlphaFoldDB" id="A0A3E2X1X2"/>
<evidence type="ECO:0000256" key="1">
    <source>
        <dbReference type="SAM" id="Phobius"/>
    </source>
</evidence>
<feature type="transmembrane region" description="Helical" evidence="1">
    <location>
        <begin position="97"/>
        <end position="127"/>
    </location>
</feature>
<feature type="transmembrane region" description="Helical" evidence="1">
    <location>
        <begin position="176"/>
        <end position="197"/>
    </location>
</feature>
<name>A0A3E2X1X2_9FIRM</name>
<feature type="transmembrane region" description="Helical" evidence="1">
    <location>
        <begin position="413"/>
        <end position="435"/>
    </location>
</feature>
<keyword evidence="1" id="KW-0812">Transmembrane</keyword>
<feature type="transmembrane region" description="Helical" evidence="1">
    <location>
        <begin position="49"/>
        <end position="71"/>
    </location>
</feature>
<feature type="transmembrane region" description="Helical" evidence="1">
    <location>
        <begin position="299"/>
        <end position="318"/>
    </location>
</feature>
<keyword evidence="1" id="KW-0472">Membrane</keyword>
<dbReference type="EMBL" id="QVIA01000001">
    <property type="protein sequence ID" value="RGC35495.1"/>
    <property type="molecule type" value="Genomic_DNA"/>
</dbReference>